<protein>
    <recommendedName>
        <fullName evidence="5">SAP domain-containing protein</fullName>
    </recommendedName>
</protein>
<dbReference type="AlphaFoldDB" id="A0A8I2YF38"/>
<proteinExistence type="predicted"/>
<dbReference type="OrthoDB" id="5569309at2759"/>
<name>A0A8I2YF38_9AGAM</name>
<feature type="compositionally biased region" description="Basic and acidic residues" evidence="1">
    <location>
        <begin position="31"/>
        <end position="49"/>
    </location>
</feature>
<dbReference type="GO" id="GO:0016020">
    <property type="term" value="C:membrane"/>
    <property type="evidence" value="ECO:0007669"/>
    <property type="project" value="TreeGrafter"/>
</dbReference>
<evidence type="ECO:0000313" key="4">
    <source>
        <dbReference type="Proteomes" id="UP000683000"/>
    </source>
</evidence>
<keyword evidence="2" id="KW-0472">Membrane</keyword>
<keyword evidence="2" id="KW-1133">Transmembrane helix</keyword>
<dbReference type="PANTHER" id="PTHR41807">
    <property type="entry name" value="GLUTATHIONE TRANSFERASE 3"/>
    <property type="match status" value="1"/>
</dbReference>
<dbReference type="EMBL" id="JAGFBS010000045">
    <property type="protein sequence ID" value="KAG6370710.1"/>
    <property type="molecule type" value="Genomic_DNA"/>
</dbReference>
<gene>
    <name evidence="3" type="ORF">JVT61DRAFT_11096</name>
</gene>
<dbReference type="InterPro" id="IPR038872">
    <property type="entry name" value="Put_GTT3"/>
</dbReference>
<dbReference type="PANTHER" id="PTHR41807:SF1">
    <property type="entry name" value="GLUTATHIONE TRANSFERASE 3"/>
    <property type="match status" value="1"/>
</dbReference>
<organism evidence="3 4">
    <name type="scientific">Boletus reticuloceps</name>
    <dbReference type="NCBI Taxonomy" id="495285"/>
    <lineage>
        <taxon>Eukaryota</taxon>
        <taxon>Fungi</taxon>
        <taxon>Dikarya</taxon>
        <taxon>Basidiomycota</taxon>
        <taxon>Agaricomycotina</taxon>
        <taxon>Agaricomycetes</taxon>
        <taxon>Agaricomycetidae</taxon>
        <taxon>Boletales</taxon>
        <taxon>Boletineae</taxon>
        <taxon>Boletaceae</taxon>
        <taxon>Boletoideae</taxon>
        <taxon>Boletus</taxon>
    </lineage>
</organism>
<feature type="region of interest" description="Disordered" evidence="1">
    <location>
        <begin position="62"/>
        <end position="112"/>
    </location>
</feature>
<reference evidence="3" key="1">
    <citation type="submission" date="2021-03" db="EMBL/GenBank/DDBJ databases">
        <title>Evolutionary innovations through gain and loss of genes in the ectomycorrhizal Boletales.</title>
        <authorList>
            <person name="Wu G."/>
            <person name="Miyauchi S."/>
            <person name="Morin E."/>
            <person name="Yang Z.-L."/>
            <person name="Xu J."/>
            <person name="Martin F.M."/>
        </authorList>
    </citation>
    <scope>NUCLEOTIDE SEQUENCE</scope>
    <source>
        <strain evidence="3">BR01</strain>
    </source>
</reference>
<evidence type="ECO:0000313" key="3">
    <source>
        <dbReference type="EMBL" id="KAG6370710.1"/>
    </source>
</evidence>
<dbReference type="Proteomes" id="UP000683000">
    <property type="component" value="Unassembled WGS sequence"/>
</dbReference>
<feature type="transmembrane region" description="Helical" evidence="2">
    <location>
        <begin position="252"/>
        <end position="278"/>
    </location>
</feature>
<sequence>MTTSQFSGTLHTKKKGELRELASALRISDAGTREELQQRIRKQLEDNRASLEYDPVFSGLFKRKKGVQPPSHEHSAASPASEPPEEISDTKPASPSPTRSTRRTLPPVCTPVPDAREVSMMLKNVPISSPEEETPSAPLVVTPLMERSVLFTSTPRSILRNIPKPSFELADTTFKTLQAGAKQHARVYLLASRSALSNSFHISLMTALFELLFVLYQVIPWNFLQIHIPRIVDTGDWQLTVPYPPLATFQSFVFWSVLLHWSIPTLIIPALLGSLISFHPANATSARVPRVLPLDPLTASISRLAAQYAYPYKALDATIKGIDVVGPQWRILNAAVGVAFAFAEAIFIAPSAFAESRARQRGGTPRRTVTVEE</sequence>
<evidence type="ECO:0000256" key="1">
    <source>
        <dbReference type="SAM" id="MobiDB-lite"/>
    </source>
</evidence>
<comment type="caution">
    <text evidence="3">The sequence shown here is derived from an EMBL/GenBank/DDBJ whole genome shotgun (WGS) entry which is preliminary data.</text>
</comment>
<feature type="region of interest" description="Disordered" evidence="1">
    <location>
        <begin position="28"/>
        <end position="49"/>
    </location>
</feature>
<evidence type="ECO:0000256" key="2">
    <source>
        <dbReference type="SAM" id="Phobius"/>
    </source>
</evidence>
<accession>A0A8I2YF38</accession>
<evidence type="ECO:0008006" key="5">
    <source>
        <dbReference type="Google" id="ProtNLM"/>
    </source>
</evidence>
<keyword evidence="2" id="KW-0812">Transmembrane</keyword>
<feature type="transmembrane region" description="Helical" evidence="2">
    <location>
        <begin position="200"/>
        <end position="219"/>
    </location>
</feature>
<keyword evidence="4" id="KW-1185">Reference proteome</keyword>